<dbReference type="Proteomes" id="UP001159427">
    <property type="component" value="Unassembled WGS sequence"/>
</dbReference>
<proteinExistence type="predicted"/>
<evidence type="ECO:0000313" key="2">
    <source>
        <dbReference type="Proteomes" id="UP001159427"/>
    </source>
</evidence>
<dbReference type="EMBL" id="CALNXI010003498">
    <property type="protein sequence ID" value="CAH3193485.1"/>
    <property type="molecule type" value="Genomic_DNA"/>
</dbReference>
<name>A0ABN8SQC7_9CNID</name>
<sequence length="133" mass="15753">MKTLYQLAFEAVPNKGLMAETFLVPWHPIAQELQEQQYIQDRNRYREEHRVNFRKCLTQLKLQRWNTYCHKTEWIAIKYAKYGEDGRCQHCKRIRTTGLTLDGLQNVCDKSRIAISVDQPNGFLLIKETVHSV</sequence>
<reference evidence="1 2" key="1">
    <citation type="submission" date="2022-05" db="EMBL/GenBank/DDBJ databases">
        <authorList>
            <consortium name="Genoscope - CEA"/>
            <person name="William W."/>
        </authorList>
    </citation>
    <scope>NUCLEOTIDE SEQUENCE [LARGE SCALE GENOMIC DNA]</scope>
</reference>
<evidence type="ECO:0000313" key="1">
    <source>
        <dbReference type="EMBL" id="CAH3193485.1"/>
    </source>
</evidence>
<comment type="caution">
    <text evidence="1">The sequence shown here is derived from an EMBL/GenBank/DDBJ whole genome shotgun (WGS) entry which is preliminary data.</text>
</comment>
<organism evidence="1 2">
    <name type="scientific">Porites evermanni</name>
    <dbReference type="NCBI Taxonomy" id="104178"/>
    <lineage>
        <taxon>Eukaryota</taxon>
        <taxon>Metazoa</taxon>
        <taxon>Cnidaria</taxon>
        <taxon>Anthozoa</taxon>
        <taxon>Hexacorallia</taxon>
        <taxon>Scleractinia</taxon>
        <taxon>Fungiina</taxon>
        <taxon>Poritidae</taxon>
        <taxon>Porites</taxon>
    </lineage>
</organism>
<keyword evidence="2" id="KW-1185">Reference proteome</keyword>
<protein>
    <submittedName>
        <fullName evidence="1">Uncharacterized protein</fullName>
    </submittedName>
</protein>
<gene>
    <name evidence="1" type="ORF">PEVE_00025892</name>
</gene>
<accession>A0ABN8SQC7</accession>